<evidence type="ECO:0000313" key="8">
    <source>
        <dbReference type="Proteomes" id="UP000267464"/>
    </source>
</evidence>
<dbReference type="Pfam" id="PF12729">
    <property type="entry name" value="4HB_MCP_1"/>
    <property type="match status" value="1"/>
</dbReference>
<evidence type="ECO:0000256" key="2">
    <source>
        <dbReference type="ARBA" id="ARBA00022481"/>
    </source>
</evidence>
<evidence type="ECO:0000256" key="3">
    <source>
        <dbReference type="ARBA" id="ARBA00029447"/>
    </source>
</evidence>
<dbReference type="EMBL" id="QUSW01000004">
    <property type="protein sequence ID" value="RQP23629.1"/>
    <property type="molecule type" value="Genomic_DNA"/>
</dbReference>
<dbReference type="InterPro" id="IPR047347">
    <property type="entry name" value="YvaQ-like_sensor"/>
</dbReference>
<proteinExistence type="inferred from homology"/>
<dbReference type="GO" id="GO:0005886">
    <property type="term" value="C:plasma membrane"/>
    <property type="evidence" value="ECO:0007669"/>
    <property type="project" value="TreeGrafter"/>
</dbReference>
<keyword evidence="4" id="KW-0807">Transducer</keyword>
<reference evidence="7 8" key="2">
    <citation type="submission" date="2018-12" db="EMBL/GenBank/DDBJ databases">
        <title>Rhizobacter gummiphilus sp. nov., a rubber-degrading bacterium isolated from the soil of a botanical garden in Japan.</title>
        <authorList>
            <person name="Shunsuke S.S."/>
        </authorList>
    </citation>
    <scope>NUCLEOTIDE SEQUENCE [LARGE SCALE GENOMIC DNA]</scope>
    <source>
        <strain evidence="7 8">S-16</strain>
    </source>
</reference>
<dbReference type="PRINTS" id="PR00260">
    <property type="entry name" value="CHEMTRNSDUCR"/>
</dbReference>
<dbReference type="Gene3D" id="1.10.287.950">
    <property type="entry name" value="Methyl-accepting chemotaxis protein"/>
    <property type="match status" value="1"/>
</dbReference>
<dbReference type="InterPro" id="IPR004090">
    <property type="entry name" value="Chemotax_Me-accpt_rcpt"/>
</dbReference>
<dbReference type="PANTHER" id="PTHR43531">
    <property type="entry name" value="PROTEIN ICFG"/>
    <property type="match status" value="1"/>
</dbReference>
<dbReference type="PANTHER" id="PTHR43531:SF14">
    <property type="entry name" value="METHYL-ACCEPTING CHEMOTAXIS PROTEIN I-RELATED"/>
    <property type="match status" value="1"/>
</dbReference>
<dbReference type="CDD" id="cd19411">
    <property type="entry name" value="MCP2201-like_sensor"/>
    <property type="match status" value="1"/>
</dbReference>
<protein>
    <submittedName>
        <fullName evidence="7">Methyl-accepting chemotaxis protein</fullName>
    </submittedName>
</protein>
<dbReference type="GO" id="GO:0004888">
    <property type="term" value="F:transmembrane signaling receptor activity"/>
    <property type="evidence" value="ECO:0007669"/>
    <property type="project" value="InterPro"/>
</dbReference>
<dbReference type="RefSeq" id="WP_124541349.1">
    <property type="nucleotide sequence ID" value="NZ_QUSW01000004.1"/>
</dbReference>
<dbReference type="AlphaFoldDB" id="A0A3N7JRK2"/>
<accession>A0A3N7JRK2</accession>
<keyword evidence="2" id="KW-0488">Methylation</keyword>
<dbReference type="SUPFAM" id="SSF58104">
    <property type="entry name" value="Methyl-accepting chemotaxis protein (MCP) signaling domain"/>
    <property type="match status" value="1"/>
</dbReference>
<dbReference type="GO" id="GO:0007165">
    <property type="term" value="P:signal transduction"/>
    <property type="evidence" value="ECO:0007669"/>
    <property type="project" value="UniProtKB-KW"/>
</dbReference>
<evidence type="ECO:0000256" key="5">
    <source>
        <dbReference type="SAM" id="MobiDB-lite"/>
    </source>
</evidence>
<comment type="caution">
    <text evidence="7">The sequence shown here is derived from an EMBL/GenBank/DDBJ whole genome shotgun (WGS) entry which is preliminary data.</text>
</comment>
<dbReference type="CDD" id="cd11386">
    <property type="entry name" value="MCP_signal"/>
    <property type="match status" value="1"/>
</dbReference>
<dbReference type="Proteomes" id="UP000267464">
    <property type="component" value="Unassembled WGS sequence"/>
</dbReference>
<reference evidence="7 8" key="1">
    <citation type="submission" date="2018-08" db="EMBL/GenBank/DDBJ databases">
        <authorList>
            <person name="Khan S.A."/>
            <person name="Jeon C.O."/>
            <person name="Chun B.H."/>
            <person name="Jeong S.E."/>
        </authorList>
    </citation>
    <scope>NUCLEOTIDE SEQUENCE [LARGE SCALE GENOMIC DNA]</scope>
    <source>
        <strain evidence="7 8">S-16</strain>
    </source>
</reference>
<feature type="compositionally biased region" description="Polar residues" evidence="5">
    <location>
        <begin position="317"/>
        <end position="335"/>
    </location>
</feature>
<name>A0A3N7JRK2_9BURK</name>
<dbReference type="OrthoDB" id="5441488at2"/>
<dbReference type="FunFam" id="1.10.287.950:FF:000001">
    <property type="entry name" value="Methyl-accepting chemotaxis sensory transducer"/>
    <property type="match status" value="1"/>
</dbReference>
<evidence type="ECO:0000256" key="1">
    <source>
        <dbReference type="ARBA" id="ARBA00004370"/>
    </source>
</evidence>
<dbReference type="PROSITE" id="PS50111">
    <property type="entry name" value="CHEMOTAXIS_TRANSDUC_2"/>
    <property type="match status" value="1"/>
</dbReference>
<gene>
    <name evidence="7" type="ORF">DZC73_15970</name>
</gene>
<dbReference type="SMART" id="SM00283">
    <property type="entry name" value="MA"/>
    <property type="match status" value="1"/>
</dbReference>
<feature type="region of interest" description="Disordered" evidence="5">
    <location>
        <begin position="317"/>
        <end position="337"/>
    </location>
</feature>
<evidence type="ECO:0000259" key="6">
    <source>
        <dbReference type="PROSITE" id="PS50111"/>
    </source>
</evidence>
<dbReference type="InterPro" id="IPR004089">
    <property type="entry name" value="MCPsignal_dom"/>
</dbReference>
<evidence type="ECO:0000256" key="4">
    <source>
        <dbReference type="PROSITE-ProRule" id="PRU00284"/>
    </source>
</evidence>
<evidence type="ECO:0000313" key="7">
    <source>
        <dbReference type="EMBL" id="RQP23629.1"/>
    </source>
</evidence>
<sequence length="526" mass="56162">MNWFRQMTVGRRLALAFSVCTALLVINAGAAWWVMSSLKRGVDVIVAENNRKSDLAWHMRSHLEEIARAVRNVIVTRDTAVQAKQKETQQAARTRFDETYSALSPLLVDDEEKKLYATIGQLRGVVLPLLDESMDQALRGMKEVASETLIDKVQTPQTQWIDAMQALIDLQAKRTQDRVATMSRDHAAAVSGLALSAVVALLLSVGLGVALTRSLLKQLGGEPRYAADVARRIASGDLGETINLRKNDSDSVLAAMRSMQGALRMTVSDIQNSADAVATASAEIAQGNFDLSSRTEQQAGSLQRTSSAMTQLTETVRHNTSSARQASDLATSASQAAGRGSDAVGQVVQCMSEIQSSSQRITEIISVIDGIAFQTNILALNAAVEAARAGEQGRGFAVVAGEVRSLAQRSAEAAKEIKALISDSVERVDGGSRLVQQAGDTMTDIVERVQQVSTLIGEITNASVEQEAGIGDVTTSVHDLDSSTQQNAALVEQNSAAASSLKSQAQKLKETVSRFHLEAGMEAASA</sequence>
<dbReference type="InterPro" id="IPR024478">
    <property type="entry name" value="HlyB_4HB_MCP"/>
</dbReference>
<dbReference type="InterPro" id="IPR051310">
    <property type="entry name" value="MCP_chemotaxis"/>
</dbReference>
<dbReference type="Pfam" id="PF00015">
    <property type="entry name" value="MCPsignal"/>
    <property type="match status" value="1"/>
</dbReference>
<dbReference type="GO" id="GO:0006935">
    <property type="term" value="P:chemotaxis"/>
    <property type="evidence" value="ECO:0007669"/>
    <property type="project" value="InterPro"/>
</dbReference>
<feature type="domain" description="Methyl-accepting transducer" evidence="6">
    <location>
        <begin position="273"/>
        <end position="502"/>
    </location>
</feature>
<keyword evidence="8" id="KW-1185">Reference proteome</keyword>
<comment type="similarity">
    <text evidence="3">Belongs to the methyl-accepting chemotaxis (MCP) protein family.</text>
</comment>
<comment type="subcellular location">
    <subcellularLocation>
        <location evidence="1">Membrane</location>
    </subcellularLocation>
</comment>
<organism evidence="7 8">
    <name type="scientific">Piscinibacter terrae</name>
    <dbReference type="NCBI Taxonomy" id="2496871"/>
    <lineage>
        <taxon>Bacteria</taxon>
        <taxon>Pseudomonadati</taxon>
        <taxon>Pseudomonadota</taxon>
        <taxon>Betaproteobacteria</taxon>
        <taxon>Burkholderiales</taxon>
        <taxon>Sphaerotilaceae</taxon>
        <taxon>Piscinibacter</taxon>
    </lineage>
</organism>